<feature type="transmembrane region" description="Helical" evidence="5">
    <location>
        <begin position="407"/>
        <end position="426"/>
    </location>
</feature>
<reference evidence="8" key="1">
    <citation type="submission" date="2016-03" db="EMBL/GenBank/DDBJ databases">
        <authorList>
            <person name="Guldener U."/>
        </authorList>
    </citation>
    <scope>NUCLEOTIDE SEQUENCE [LARGE SCALE GENOMIC DNA]</scope>
    <source>
        <strain evidence="8">04CH-RAC-A.6.1</strain>
    </source>
</reference>
<sequence length="544" mass="60615">MSSQIQHGTVEDVEMVPGTIKIIDLLHTMNVKHMEGNMSDIVLVPQPSRDPHDPLNWSRWQKEYHYWLLWWWGFIAAVSVNWVGPVWTQLTIDYNTSYFQLNVASALCWLFLGLGCVFLQPTAMKIGRRPVYLMATIFNLVGCVMGGLSKSIGLFYGVNNLTGIGAAPVDSLVEISTMDIFFAHERGTRLSLLLFTIYAGSYLGPAAAGYVAESQTWRWCYWYLVIFLFVLLVLQLFTMEESTYRRPITSVEVGGMPASSHVRIKEVEAGQHKQAETTIIDDEHEMPIPPARTYLQLISLFQTSQNDPRSWIVIALRPFALITYPAVMWAGVVYGVQVMWLSLLATTQSEIFSSSPYNFSIIDFGNINFAAFIGGTLGMLWGGKVSDKCLLYLARRNGGIAEPEMRLWTMLLPCIMNSGGLLMYGLGSFYEMHWILSAGFGTACIAFGIGSGGAIAITYAVDCYSLVASEALVLMLFVRNMFGMGFTFVVQSWLSAGGLKNTSIIMSTICLVSNLSFLVTVWFGKRMRKWTAGRYSRAAGGLQT</sequence>
<dbReference type="Pfam" id="PF07690">
    <property type="entry name" value="MFS_1"/>
    <property type="match status" value="1"/>
</dbReference>
<name>A0A1E1LGR6_9HELO</name>
<dbReference type="InterPro" id="IPR020846">
    <property type="entry name" value="MFS_dom"/>
</dbReference>
<gene>
    <name evidence="7" type="ORF">RAG0_14366</name>
</gene>
<dbReference type="InterPro" id="IPR011701">
    <property type="entry name" value="MFS"/>
</dbReference>
<feature type="transmembrane region" description="Helical" evidence="5">
    <location>
        <begin position="432"/>
        <end position="459"/>
    </location>
</feature>
<feature type="transmembrane region" description="Helical" evidence="5">
    <location>
        <begin position="216"/>
        <end position="237"/>
    </location>
</feature>
<keyword evidence="2 5" id="KW-0812">Transmembrane</keyword>
<evidence type="ECO:0000256" key="3">
    <source>
        <dbReference type="ARBA" id="ARBA00022989"/>
    </source>
</evidence>
<dbReference type="InterPro" id="IPR036259">
    <property type="entry name" value="MFS_trans_sf"/>
</dbReference>
<dbReference type="PANTHER" id="PTHR23502:SF34">
    <property type="entry name" value="PROTEIN HOL1"/>
    <property type="match status" value="1"/>
</dbReference>
<dbReference type="PROSITE" id="PS50850">
    <property type="entry name" value="MFS"/>
    <property type="match status" value="1"/>
</dbReference>
<feature type="domain" description="Major facilitator superfamily (MFS) profile" evidence="6">
    <location>
        <begin position="65"/>
        <end position="528"/>
    </location>
</feature>
<dbReference type="GO" id="GO:0005886">
    <property type="term" value="C:plasma membrane"/>
    <property type="evidence" value="ECO:0007669"/>
    <property type="project" value="TreeGrafter"/>
</dbReference>
<feature type="transmembrane region" description="Helical" evidence="5">
    <location>
        <begin position="131"/>
        <end position="149"/>
    </location>
</feature>
<evidence type="ECO:0000256" key="1">
    <source>
        <dbReference type="ARBA" id="ARBA00004141"/>
    </source>
</evidence>
<feature type="transmembrane region" description="Helical" evidence="5">
    <location>
        <begin position="99"/>
        <end position="119"/>
    </location>
</feature>
<evidence type="ECO:0000256" key="5">
    <source>
        <dbReference type="SAM" id="Phobius"/>
    </source>
</evidence>
<proteinExistence type="predicted"/>
<dbReference type="OrthoDB" id="5215911at2759"/>
<dbReference type="AlphaFoldDB" id="A0A1E1LGR6"/>
<evidence type="ECO:0000313" key="8">
    <source>
        <dbReference type="Proteomes" id="UP000178912"/>
    </source>
</evidence>
<feature type="transmembrane region" description="Helical" evidence="5">
    <location>
        <begin position="319"/>
        <end position="344"/>
    </location>
</feature>
<protein>
    <submittedName>
        <fullName evidence="7">Related to HOL1, putative substrate-H+ antiporter</fullName>
    </submittedName>
</protein>
<organism evidence="7 8">
    <name type="scientific">Rhynchosporium agropyri</name>
    <dbReference type="NCBI Taxonomy" id="914238"/>
    <lineage>
        <taxon>Eukaryota</taxon>
        <taxon>Fungi</taxon>
        <taxon>Dikarya</taxon>
        <taxon>Ascomycota</taxon>
        <taxon>Pezizomycotina</taxon>
        <taxon>Leotiomycetes</taxon>
        <taxon>Helotiales</taxon>
        <taxon>Ploettnerulaceae</taxon>
        <taxon>Rhynchosporium</taxon>
    </lineage>
</organism>
<accession>A0A1E1LGR6</accession>
<evidence type="ECO:0000256" key="4">
    <source>
        <dbReference type="ARBA" id="ARBA00023136"/>
    </source>
</evidence>
<feature type="transmembrane region" description="Helical" evidence="5">
    <location>
        <begin position="364"/>
        <end position="386"/>
    </location>
</feature>
<dbReference type="PANTHER" id="PTHR23502">
    <property type="entry name" value="MAJOR FACILITATOR SUPERFAMILY"/>
    <property type="match status" value="1"/>
</dbReference>
<feature type="transmembrane region" description="Helical" evidence="5">
    <location>
        <begin position="190"/>
        <end position="210"/>
    </location>
</feature>
<dbReference type="GO" id="GO:0022857">
    <property type="term" value="F:transmembrane transporter activity"/>
    <property type="evidence" value="ECO:0007669"/>
    <property type="project" value="InterPro"/>
</dbReference>
<feature type="transmembrane region" description="Helical" evidence="5">
    <location>
        <begin position="502"/>
        <end position="524"/>
    </location>
</feature>
<dbReference type="Gene3D" id="1.20.1250.20">
    <property type="entry name" value="MFS general substrate transporter like domains"/>
    <property type="match status" value="1"/>
</dbReference>
<feature type="transmembrane region" description="Helical" evidence="5">
    <location>
        <begin position="66"/>
        <end position="87"/>
    </location>
</feature>
<comment type="subcellular location">
    <subcellularLocation>
        <location evidence="1">Membrane</location>
        <topology evidence="1">Multi-pass membrane protein</topology>
    </subcellularLocation>
</comment>
<evidence type="ECO:0000256" key="2">
    <source>
        <dbReference type="ARBA" id="ARBA00022692"/>
    </source>
</evidence>
<dbReference type="EMBL" id="FJUX01000118">
    <property type="protein sequence ID" value="CZT09703.1"/>
    <property type="molecule type" value="Genomic_DNA"/>
</dbReference>
<keyword evidence="4 5" id="KW-0472">Membrane</keyword>
<dbReference type="SUPFAM" id="SSF103473">
    <property type="entry name" value="MFS general substrate transporter"/>
    <property type="match status" value="1"/>
</dbReference>
<dbReference type="GO" id="GO:0000324">
    <property type="term" value="C:fungal-type vacuole"/>
    <property type="evidence" value="ECO:0007669"/>
    <property type="project" value="TreeGrafter"/>
</dbReference>
<feature type="transmembrane region" description="Helical" evidence="5">
    <location>
        <begin position="471"/>
        <end position="490"/>
    </location>
</feature>
<evidence type="ECO:0000313" key="7">
    <source>
        <dbReference type="EMBL" id="CZT09703.1"/>
    </source>
</evidence>
<evidence type="ECO:0000259" key="6">
    <source>
        <dbReference type="PROSITE" id="PS50850"/>
    </source>
</evidence>
<keyword evidence="3 5" id="KW-1133">Transmembrane helix</keyword>
<dbReference type="Proteomes" id="UP000178912">
    <property type="component" value="Unassembled WGS sequence"/>
</dbReference>
<keyword evidence="8" id="KW-1185">Reference proteome</keyword>